<comment type="subcellular location">
    <subcellularLocation>
        <location evidence="1 9">Nucleus</location>
    </subcellularLocation>
</comment>
<evidence type="ECO:0000313" key="13">
    <source>
        <dbReference type="RefSeq" id="XP_033462042.1"/>
    </source>
</evidence>
<proteinExistence type="inferred from homology"/>
<dbReference type="Proteomes" id="UP000504637">
    <property type="component" value="Unplaced"/>
</dbReference>
<evidence type="ECO:0000256" key="4">
    <source>
        <dbReference type="ARBA" id="ARBA00023015"/>
    </source>
</evidence>
<dbReference type="GO" id="GO:0016592">
    <property type="term" value="C:mediator complex"/>
    <property type="evidence" value="ECO:0007669"/>
    <property type="project" value="InterPro"/>
</dbReference>
<evidence type="ECO:0000256" key="10">
    <source>
        <dbReference type="SAM" id="Coils"/>
    </source>
</evidence>
<dbReference type="SUPFAM" id="SSF140718">
    <property type="entry name" value="Mediator hinge subcomplex-like"/>
    <property type="match status" value="1"/>
</dbReference>
<keyword evidence="12" id="KW-1185">Reference proteome</keyword>
<evidence type="ECO:0000256" key="9">
    <source>
        <dbReference type="RuleBase" id="RU364145"/>
    </source>
</evidence>
<dbReference type="GO" id="GO:0003712">
    <property type="term" value="F:transcription coregulator activity"/>
    <property type="evidence" value="ECO:0007669"/>
    <property type="project" value="InterPro"/>
</dbReference>
<keyword evidence="10" id="KW-0175">Coiled coil</keyword>
<evidence type="ECO:0000256" key="7">
    <source>
        <dbReference type="ARBA" id="ARBA00023242"/>
    </source>
</evidence>
<comment type="subunit">
    <text evidence="3 9">Component of the Mediator complex.</text>
</comment>
<protein>
    <recommendedName>
        <fullName evidence="9">Mediator of RNA polymerase II transcription subunit 9</fullName>
    </recommendedName>
    <alternativeName>
        <fullName evidence="9">Mediator complex subunit 9</fullName>
    </alternativeName>
</protein>
<evidence type="ECO:0000256" key="11">
    <source>
        <dbReference type="SAM" id="MobiDB-lite"/>
    </source>
</evidence>
<reference evidence="13" key="1">
    <citation type="submission" date="2020-01" db="EMBL/GenBank/DDBJ databases">
        <authorList>
            <consortium name="DOE Joint Genome Institute"/>
            <person name="Haridas S."/>
            <person name="Albert R."/>
            <person name="Binder M."/>
            <person name="Bloem J."/>
            <person name="Labutti K."/>
            <person name="Salamov A."/>
            <person name="Andreopoulos B."/>
            <person name="Baker S.E."/>
            <person name="Barry K."/>
            <person name="Bills G."/>
            <person name="Bluhm B.H."/>
            <person name="Cannon C."/>
            <person name="Castanera R."/>
            <person name="Culley D.E."/>
            <person name="Daum C."/>
            <person name="Ezra D."/>
            <person name="Gonzalez J.B."/>
            <person name="Henrissat B."/>
            <person name="Kuo A."/>
            <person name="Liang C."/>
            <person name="Lipzen A."/>
            <person name="Lutzoni F."/>
            <person name="Magnuson J."/>
            <person name="Mondo S."/>
            <person name="Nolan M."/>
            <person name="Ohm R."/>
            <person name="Pangilinan J."/>
            <person name="Park H.-J."/>
            <person name="Ramirez L."/>
            <person name="Alfaro M."/>
            <person name="Sun H."/>
            <person name="Tritt A."/>
            <person name="Yoshinaga Y."/>
            <person name="Zwiers L.-H."/>
            <person name="Turgeon B.G."/>
            <person name="Goodwin S.B."/>
            <person name="Spatafora J.W."/>
            <person name="Crous P.W."/>
            <person name="Grigoriev I.V."/>
        </authorList>
    </citation>
    <scope>NUCLEOTIDE SEQUENCE</scope>
    <source>
        <strain evidence="13">CBS 342.82</strain>
    </source>
</reference>
<keyword evidence="5 9" id="KW-0010">Activator</keyword>
<dbReference type="InterPro" id="IPR011425">
    <property type="entry name" value="Med9"/>
</dbReference>
<comment type="function">
    <text evidence="8 9">Component of the Mediator complex, a coactivator involved in the regulated transcription of nearly all RNA polymerase II-dependent genes. Mediator functions as a bridge to convey information from gene-specific regulatory proteins to the basal RNA polymerase II transcription machinery. Mediator is recruited to promoters by direct interactions with regulatory proteins and serves as a scaffold for the assembly of a functional preinitiation complex with RNA polymerase II and the general transcription factors.</text>
</comment>
<evidence type="ECO:0000256" key="8">
    <source>
        <dbReference type="ARBA" id="ARBA00025687"/>
    </source>
</evidence>
<evidence type="ECO:0000256" key="2">
    <source>
        <dbReference type="ARBA" id="ARBA00008089"/>
    </source>
</evidence>
<keyword evidence="7 9" id="KW-0539">Nucleus</keyword>
<keyword evidence="6 9" id="KW-0804">Transcription</keyword>
<reference evidence="13" key="2">
    <citation type="submission" date="2020-04" db="EMBL/GenBank/DDBJ databases">
        <authorList>
            <consortium name="NCBI Genome Project"/>
        </authorList>
    </citation>
    <scope>NUCLEOTIDE SEQUENCE</scope>
    <source>
        <strain evidence="13">CBS 342.82</strain>
    </source>
</reference>
<accession>A0A6J3MAF2</accession>
<dbReference type="RefSeq" id="XP_033462042.1">
    <property type="nucleotide sequence ID" value="XM_033599188.1"/>
</dbReference>
<evidence type="ECO:0000256" key="1">
    <source>
        <dbReference type="ARBA" id="ARBA00004123"/>
    </source>
</evidence>
<evidence type="ECO:0000256" key="3">
    <source>
        <dbReference type="ARBA" id="ARBA00011837"/>
    </source>
</evidence>
<dbReference type="GO" id="GO:0006357">
    <property type="term" value="P:regulation of transcription by RNA polymerase II"/>
    <property type="evidence" value="ECO:0007669"/>
    <property type="project" value="InterPro"/>
</dbReference>
<feature type="coiled-coil region" evidence="10">
    <location>
        <begin position="102"/>
        <end position="143"/>
    </location>
</feature>
<dbReference type="OrthoDB" id="5414694at2759"/>
<name>A0A6J3MAF2_9PEZI</name>
<evidence type="ECO:0000256" key="6">
    <source>
        <dbReference type="ARBA" id="ARBA00023163"/>
    </source>
</evidence>
<dbReference type="InterPro" id="IPR037212">
    <property type="entry name" value="Med7/Med21-like"/>
</dbReference>
<organism evidence="13">
    <name type="scientific">Dissoconium aciculare CBS 342.82</name>
    <dbReference type="NCBI Taxonomy" id="1314786"/>
    <lineage>
        <taxon>Eukaryota</taxon>
        <taxon>Fungi</taxon>
        <taxon>Dikarya</taxon>
        <taxon>Ascomycota</taxon>
        <taxon>Pezizomycotina</taxon>
        <taxon>Dothideomycetes</taxon>
        <taxon>Dothideomycetidae</taxon>
        <taxon>Mycosphaerellales</taxon>
        <taxon>Dissoconiaceae</taxon>
        <taxon>Dissoconium</taxon>
    </lineage>
</organism>
<sequence length="145" mass="16196">MALKYPIKTTAGLDQPNTLSLPPPQTFEILPPLHELLARVDAHQNQIPDAGHTSEFTSLDESPGDLGSAYAELEPLNPKDLPTAALEIKGRIRNALREIGKLPDIDRSIEQQEQDIAELQEKIEKQKAVLQRLAETARVMQQNFR</sequence>
<reference evidence="13" key="3">
    <citation type="submission" date="2025-08" db="UniProtKB">
        <authorList>
            <consortium name="RefSeq"/>
        </authorList>
    </citation>
    <scope>IDENTIFICATION</scope>
    <source>
        <strain evidence="13">CBS 342.82</strain>
    </source>
</reference>
<dbReference type="Pfam" id="PF07544">
    <property type="entry name" value="Med9"/>
    <property type="match status" value="1"/>
</dbReference>
<feature type="region of interest" description="Disordered" evidence="11">
    <location>
        <begin position="48"/>
        <end position="67"/>
    </location>
</feature>
<comment type="similarity">
    <text evidence="2 9">Belongs to the Mediator complex subunit 9 family.</text>
</comment>
<evidence type="ECO:0000256" key="5">
    <source>
        <dbReference type="ARBA" id="ARBA00023159"/>
    </source>
</evidence>
<keyword evidence="4 9" id="KW-0805">Transcription regulation</keyword>
<dbReference type="AlphaFoldDB" id="A0A6J3MAF2"/>
<gene>
    <name evidence="9" type="primary">MED9</name>
    <name evidence="13" type="ORF">K489DRAFT_146479</name>
</gene>
<evidence type="ECO:0000313" key="12">
    <source>
        <dbReference type="Proteomes" id="UP000504637"/>
    </source>
</evidence>